<feature type="compositionally biased region" description="Acidic residues" evidence="1">
    <location>
        <begin position="88"/>
        <end position="97"/>
    </location>
</feature>
<feature type="region of interest" description="Disordered" evidence="1">
    <location>
        <begin position="1"/>
        <end position="136"/>
    </location>
</feature>
<gene>
    <name evidence="2" type="ORF">STARVERO_04511</name>
</gene>
<evidence type="ECO:0000256" key="1">
    <source>
        <dbReference type="SAM" id="MobiDB-lite"/>
    </source>
</evidence>
<dbReference type="EMBL" id="CACSAS010000032">
    <property type="protein sequence ID" value="CAA0129464.1"/>
    <property type="molecule type" value="Genomic_DNA"/>
</dbReference>
<keyword evidence="3" id="KW-1185">Reference proteome</keyword>
<protein>
    <recommendedName>
        <fullName evidence="4">Mu-like prophage FluMu N-terminal domain-containing protein</fullName>
    </recommendedName>
</protein>
<organism evidence="2 3">
    <name type="scientific">Starkeya nomas</name>
    <dbReference type="NCBI Taxonomy" id="2666134"/>
    <lineage>
        <taxon>Bacteria</taxon>
        <taxon>Pseudomonadati</taxon>
        <taxon>Pseudomonadota</taxon>
        <taxon>Alphaproteobacteria</taxon>
        <taxon>Hyphomicrobiales</taxon>
        <taxon>Xanthobacteraceae</taxon>
        <taxon>Starkeya</taxon>
    </lineage>
</organism>
<evidence type="ECO:0008006" key="4">
    <source>
        <dbReference type="Google" id="ProtNLM"/>
    </source>
</evidence>
<reference evidence="2 3" key="1">
    <citation type="submission" date="2019-12" db="EMBL/GenBank/DDBJ databases">
        <authorList>
            <person name="Reyes-Prieto M."/>
        </authorList>
    </citation>
    <scope>NUCLEOTIDE SEQUENCE [LARGE SCALE GENOMIC DNA]</scope>
    <source>
        <strain evidence="2">HF14-78462</strain>
    </source>
</reference>
<feature type="compositionally biased region" description="Polar residues" evidence="1">
    <location>
        <begin position="27"/>
        <end position="38"/>
    </location>
</feature>
<name>A0A5S9R679_9HYPH</name>
<sequence>MAPVTAKKTRATKAAEKAKPGEATVQAADTTIVTNTPEGASGTAREAPSAGSGGDALQASSGTQSAPPSSIPAAPQPVQSTGGKAEPEAEPVGDIDGEVAQATGSEATSLPDEVARPRRAVSETGEASEGGSAAAAPDADLGIVYEPADNPPEQLARGILKVNVNEHIFEGWLVVIGPPEGRRRAGRRFGPTPTAVRAEDLTSEQLAGLYADPLLTIRAT</sequence>
<proteinExistence type="predicted"/>
<feature type="compositionally biased region" description="Low complexity" evidence="1">
    <location>
        <begin position="122"/>
        <end position="136"/>
    </location>
</feature>
<dbReference type="AlphaFoldDB" id="A0A5S9R679"/>
<dbReference type="SUPFAM" id="SSF160059">
    <property type="entry name" value="PriA/YqbF domain"/>
    <property type="match status" value="1"/>
</dbReference>
<evidence type="ECO:0000313" key="2">
    <source>
        <dbReference type="EMBL" id="CAA0129464.1"/>
    </source>
</evidence>
<accession>A0A5S9R679</accession>
<dbReference type="RefSeq" id="WP_159602346.1">
    <property type="nucleotide sequence ID" value="NZ_CACSAS010000032.1"/>
</dbReference>
<evidence type="ECO:0000313" key="3">
    <source>
        <dbReference type="Proteomes" id="UP000433050"/>
    </source>
</evidence>
<dbReference type="Gene3D" id="3.40.5.80">
    <property type="match status" value="1"/>
</dbReference>
<feature type="compositionally biased region" description="Low complexity" evidence="1">
    <location>
        <begin position="64"/>
        <end position="80"/>
    </location>
</feature>
<dbReference type="Proteomes" id="UP000433050">
    <property type="component" value="Unassembled WGS sequence"/>
</dbReference>